<dbReference type="SUPFAM" id="SSF52540">
    <property type="entry name" value="P-loop containing nucleoside triphosphate hydrolases"/>
    <property type="match status" value="1"/>
</dbReference>
<keyword evidence="9" id="KW-1185">Reference proteome</keyword>
<reference evidence="8" key="1">
    <citation type="submission" date="2020-11" db="EMBL/GenBank/DDBJ databases">
        <authorList>
            <person name="Whitehead M."/>
        </authorList>
    </citation>
    <scope>NUCLEOTIDE SEQUENCE</scope>
    <source>
        <strain evidence="8">EGII</strain>
    </source>
</reference>
<dbReference type="Proteomes" id="UP000606786">
    <property type="component" value="Unassembled WGS sequence"/>
</dbReference>
<dbReference type="GO" id="GO:0005524">
    <property type="term" value="F:ATP binding"/>
    <property type="evidence" value="ECO:0007669"/>
    <property type="project" value="UniProtKB-KW"/>
</dbReference>
<evidence type="ECO:0000256" key="5">
    <source>
        <dbReference type="ARBA" id="ARBA00022967"/>
    </source>
</evidence>
<accession>A0A811USJ0</accession>
<evidence type="ECO:0000256" key="4">
    <source>
        <dbReference type="ARBA" id="ARBA00022840"/>
    </source>
</evidence>
<evidence type="ECO:0000256" key="3">
    <source>
        <dbReference type="ARBA" id="ARBA00022748"/>
    </source>
</evidence>
<protein>
    <submittedName>
        <fullName evidence="8">(Mediterranean fruit fly) hypothetical protein</fullName>
    </submittedName>
</protein>
<name>A0A811USJ0_CERCA</name>
<evidence type="ECO:0000313" key="9">
    <source>
        <dbReference type="Proteomes" id="UP000606786"/>
    </source>
</evidence>
<evidence type="ECO:0000313" key="8">
    <source>
        <dbReference type="EMBL" id="CAD7000756.1"/>
    </source>
</evidence>
<dbReference type="InterPro" id="IPR005895">
    <property type="entry name" value="ABC_transptr_haem_export_CcmA"/>
</dbReference>
<dbReference type="GO" id="GO:0017004">
    <property type="term" value="P:cytochrome complex assembly"/>
    <property type="evidence" value="ECO:0007669"/>
    <property type="project" value="UniProtKB-KW"/>
</dbReference>
<evidence type="ECO:0000256" key="1">
    <source>
        <dbReference type="ARBA" id="ARBA00022448"/>
    </source>
</evidence>
<keyword evidence="4" id="KW-0067">ATP-binding</keyword>
<evidence type="ECO:0000256" key="2">
    <source>
        <dbReference type="ARBA" id="ARBA00022741"/>
    </source>
</evidence>
<organism evidence="8 9">
    <name type="scientific">Ceratitis capitata</name>
    <name type="common">Mediterranean fruit fly</name>
    <name type="synonym">Tephritis capitata</name>
    <dbReference type="NCBI Taxonomy" id="7213"/>
    <lineage>
        <taxon>Eukaryota</taxon>
        <taxon>Metazoa</taxon>
        <taxon>Ecdysozoa</taxon>
        <taxon>Arthropoda</taxon>
        <taxon>Hexapoda</taxon>
        <taxon>Insecta</taxon>
        <taxon>Pterygota</taxon>
        <taxon>Neoptera</taxon>
        <taxon>Endopterygota</taxon>
        <taxon>Diptera</taxon>
        <taxon>Brachycera</taxon>
        <taxon>Muscomorpha</taxon>
        <taxon>Tephritoidea</taxon>
        <taxon>Tephritidae</taxon>
        <taxon>Ceratitis</taxon>
        <taxon>Ceratitis</taxon>
    </lineage>
</organism>
<feature type="domain" description="ABC transporter" evidence="7">
    <location>
        <begin position="78"/>
        <end position="148"/>
    </location>
</feature>
<dbReference type="GO" id="GO:0022857">
    <property type="term" value="F:transmembrane transporter activity"/>
    <property type="evidence" value="ECO:0007669"/>
    <property type="project" value="InterPro"/>
</dbReference>
<sequence length="149" mass="16735">MKRQEMLRKKQKDIQVYNEDSKILDIVKPVGKWTKMVVIGSNLMQHFALLMHREGRQKGFWELFIKAQASTSEKHKGKAEPKSKILITGPNGSGKTSLIRSLSGLLPPVLGSIRYCGKDIYSDLQPYVSSMVYVGHKNACKNSLTVAQT</sequence>
<keyword evidence="3" id="KW-0201">Cytochrome c-type biogenesis</keyword>
<dbReference type="GO" id="GO:0016887">
    <property type="term" value="F:ATP hydrolysis activity"/>
    <property type="evidence" value="ECO:0007669"/>
    <property type="project" value="InterPro"/>
</dbReference>
<dbReference type="Gene3D" id="3.40.50.300">
    <property type="entry name" value="P-loop containing nucleotide triphosphate hydrolases"/>
    <property type="match status" value="1"/>
</dbReference>
<evidence type="ECO:0000259" key="7">
    <source>
        <dbReference type="Pfam" id="PF00005"/>
    </source>
</evidence>
<keyword evidence="5" id="KW-1278">Translocase</keyword>
<gene>
    <name evidence="8" type="ORF">CCAP1982_LOCUS9231</name>
</gene>
<dbReference type="InterPro" id="IPR003439">
    <property type="entry name" value="ABC_transporter-like_ATP-bd"/>
</dbReference>
<keyword evidence="2" id="KW-0547">Nucleotide-binding</keyword>
<keyword evidence="1" id="KW-0813">Transport</keyword>
<dbReference type="AlphaFoldDB" id="A0A811USJ0"/>
<dbReference type="Pfam" id="PF00005">
    <property type="entry name" value="ABC_tran"/>
    <property type="match status" value="1"/>
</dbReference>
<proteinExistence type="predicted"/>
<comment type="caution">
    <text evidence="8">The sequence shown here is derived from an EMBL/GenBank/DDBJ whole genome shotgun (WGS) entry which is preliminary data.</text>
</comment>
<dbReference type="PANTHER" id="PTHR43499:SF1">
    <property type="entry name" value="ABC TRANSPORTER I FAMILY MEMBER 1"/>
    <property type="match status" value="1"/>
</dbReference>
<keyword evidence="6" id="KW-0472">Membrane</keyword>
<dbReference type="PANTHER" id="PTHR43499">
    <property type="entry name" value="ABC TRANSPORTER I FAMILY MEMBER 1"/>
    <property type="match status" value="1"/>
</dbReference>
<evidence type="ECO:0000256" key="6">
    <source>
        <dbReference type="ARBA" id="ARBA00023136"/>
    </source>
</evidence>
<dbReference type="InterPro" id="IPR027417">
    <property type="entry name" value="P-loop_NTPase"/>
</dbReference>
<dbReference type="EMBL" id="CAJHJT010000013">
    <property type="protein sequence ID" value="CAD7000756.1"/>
    <property type="molecule type" value="Genomic_DNA"/>
</dbReference>